<proteinExistence type="predicted"/>
<evidence type="ECO:0000256" key="3">
    <source>
        <dbReference type="ARBA" id="ARBA00022692"/>
    </source>
</evidence>
<evidence type="ECO:0000256" key="4">
    <source>
        <dbReference type="ARBA" id="ARBA00022989"/>
    </source>
</evidence>
<dbReference type="PANTHER" id="PTHR37937">
    <property type="entry name" value="CONJUGATIVE TRANSFER: DNA TRANSPORT"/>
    <property type="match status" value="1"/>
</dbReference>
<dbReference type="InterPro" id="IPR027417">
    <property type="entry name" value="P-loop_NTPase"/>
</dbReference>
<name>A0A4R5DSX6_9BACT</name>
<evidence type="ECO:0000313" key="7">
    <source>
        <dbReference type="EMBL" id="TDE15201.1"/>
    </source>
</evidence>
<comment type="caution">
    <text evidence="7">The sequence shown here is derived from an EMBL/GenBank/DDBJ whole genome shotgun (WGS) entry which is preliminary data.</text>
</comment>
<dbReference type="OrthoDB" id="9806951at2"/>
<dbReference type="InterPro" id="IPR019476">
    <property type="entry name" value="T4SS_TraD_DNA-bd"/>
</dbReference>
<dbReference type="AlphaFoldDB" id="A0A4R5DSX6"/>
<evidence type="ECO:0000256" key="2">
    <source>
        <dbReference type="ARBA" id="ARBA00022475"/>
    </source>
</evidence>
<evidence type="ECO:0000256" key="5">
    <source>
        <dbReference type="ARBA" id="ARBA00023136"/>
    </source>
</evidence>
<comment type="subcellular location">
    <subcellularLocation>
        <location evidence="1">Cell membrane</location>
        <topology evidence="1">Multi-pass membrane protein</topology>
    </subcellularLocation>
</comment>
<evidence type="ECO:0000259" key="6">
    <source>
        <dbReference type="Pfam" id="PF10412"/>
    </source>
</evidence>
<gene>
    <name evidence="7" type="ORF">E0F88_11795</name>
</gene>
<keyword evidence="4" id="KW-1133">Transmembrane helix</keyword>
<dbReference type="CDD" id="cd01127">
    <property type="entry name" value="TrwB_TraG_TraD_VirD4"/>
    <property type="match status" value="1"/>
</dbReference>
<accession>A0A4R5DSX6</accession>
<dbReference type="EMBL" id="SMFL01000004">
    <property type="protein sequence ID" value="TDE15201.1"/>
    <property type="molecule type" value="Genomic_DNA"/>
</dbReference>
<dbReference type="GO" id="GO:0005886">
    <property type="term" value="C:plasma membrane"/>
    <property type="evidence" value="ECO:0007669"/>
    <property type="project" value="UniProtKB-SubCell"/>
</dbReference>
<keyword evidence="2" id="KW-1003">Cell membrane</keyword>
<dbReference type="Proteomes" id="UP000294850">
    <property type="component" value="Unassembled WGS sequence"/>
</dbReference>
<organism evidence="7 8">
    <name type="scientific">Dyadobacter psychrotolerans</name>
    <dbReference type="NCBI Taxonomy" id="2541721"/>
    <lineage>
        <taxon>Bacteria</taxon>
        <taxon>Pseudomonadati</taxon>
        <taxon>Bacteroidota</taxon>
        <taxon>Cytophagia</taxon>
        <taxon>Cytophagales</taxon>
        <taxon>Spirosomataceae</taxon>
        <taxon>Dyadobacter</taxon>
    </lineage>
</organism>
<dbReference type="Gene3D" id="3.40.50.300">
    <property type="entry name" value="P-loop containing nucleotide triphosphate hydrolases"/>
    <property type="match status" value="2"/>
</dbReference>
<dbReference type="Pfam" id="PF10412">
    <property type="entry name" value="TrwB_AAD_bind"/>
    <property type="match status" value="1"/>
</dbReference>
<dbReference type="RefSeq" id="WP_131958464.1">
    <property type="nucleotide sequence ID" value="NZ_SMFL01000004.1"/>
</dbReference>
<keyword evidence="3" id="KW-0812">Transmembrane</keyword>
<protein>
    <submittedName>
        <fullName evidence="7">DUF87 domain-containing protein</fullName>
    </submittedName>
</protein>
<feature type="domain" description="Type IV secretion system coupling protein TraD DNA-binding" evidence="6">
    <location>
        <begin position="45"/>
        <end position="384"/>
    </location>
</feature>
<sequence>MSHLQNHITHFAGQELITDHKKIKLPDSKPRCTITGHDAIGASFKLPLDDALLSKHLLFLGNIGTGKTNAISQVISQIKDQLTDDDLMIVFDTKGDYYDQFYSDGDIVISNDTTRFKGSAEFWNIFSELTIDKTDQSITENAMEIAANLFVDKIKNSNSPFFPQAAKDILATFLTVCAKKLPEDLHNNEDLIEYFEISGRQQLQEFFELYKQNRVSSYISKDASAQADGVIAELNQLLGEIFIGDFRKKGNLSIRDLVRNKGGKTIFLEYDISVGNVLTPIYRLLFDLAIKETLSSSKTANPKGNVWFFIDEFSLLPNLKYLDNGVNFGRSQGAKFIIGVQNIPQVYHEYGEYLGQSLLSGIRTVFSFHIDDIKSREFIQNRYGLAQKKVSYSDPFGKSSLDVVPLKVIEDWEISNLTIGKAIVGLPEGNPFIFQFGEYQT</sequence>
<evidence type="ECO:0000313" key="8">
    <source>
        <dbReference type="Proteomes" id="UP000294850"/>
    </source>
</evidence>
<keyword evidence="5" id="KW-0472">Membrane</keyword>
<reference evidence="7 8" key="1">
    <citation type="submission" date="2019-03" db="EMBL/GenBank/DDBJ databases">
        <title>Dyadobacter AR-3-6 sp. nov., isolated from arctic soil.</title>
        <authorList>
            <person name="Chaudhary D.K."/>
        </authorList>
    </citation>
    <scope>NUCLEOTIDE SEQUENCE [LARGE SCALE GENOMIC DNA]</scope>
    <source>
        <strain evidence="7 8">AR-3-6</strain>
    </source>
</reference>
<keyword evidence="8" id="KW-1185">Reference proteome</keyword>
<dbReference type="InterPro" id="IPR051539">
    <property type="entry name" value="T4SS-coupling_protein"/>
</dbReference>
<dbReference type="PANTHER" id="PTHR37937:SF1">
    <property type="entry name" value="CONJUGATIVE TRANSFER: DNA TRANSPORT"/>
    <property type="match status" value="1"/>
</dbReference>
<evidence type="ECO:0000256" key="1">
    <source>
        <dbReference type="ARBA" id="ARBA00004651"/>
    </source>
</evidence>
<dbReference type="SUPFAM" id="SSF52540">
    <property type="entry name" value="P-loop containing nucleoside triphosphate hydrolases"/>
    <property type="match status" value="1"/>
</dbReference>